<protein>
    <submittedName>
        <fullName evidence="1">Uncharacterized protein</fullName>
    </submittedName>
</protein>
<dbReference type="Pfam" id="PF01544">
    <property type="entry name" value="CorA"/>
    <property type="match status" value="1"/>
</dbReference>
<evidence type="ECO:0000313" key="1">
    <source>
        <dbReference type="EMBL" id="CAF5215814.1"/>
    </source>
</evidence>
<gene>
    <name evidence="1" type="ORF">SMN809_LOCUS79743</name>
</gene>
<dbReference type="SUPFAM" id="SSF143865">
    <property type="entry name" value="CorA soluble domain-like"/>
    <property type="match status" value="1"/>
</dbReference>
<proteinExistence type="predicted"/>
<accession>A0A8S3JGW6</accession>
<dbReference type="EMBL" id="CAJOBI010343356">
    <property type="protein sequence ID" value="CAF5215814.1"/>
    <property type="molecule type" value="Genomic_DNA"/>
</dbReference>
<name>A0A8S3JGW6_9BILA</name>
<dbReference type="Proteomes" id="UP000676336">
    <property type="component" value="Unassembled WGS sequence"/>
</dbReference>
<dbReference type="GO" id="GO:0046873">
    <property type="term" value="F:metal ion transmembrane transporter activity"/>
    <property type="evidence" value="ECO:0007669"/>
    <property type="project" value="InterPro"/>
</dbReference>
<reference evidence="1" key="1">
    <citation type="submission" date="2021-02" db="EMBL/GenBank/DDBJ databases">
        <authorList>
            <person name="Nowell W R."/>
        </authorList>
    </citation>
    <scope>NUCLEOTIDE SEQUENCE</scope>
</reference>
<dbReference type="InterPro" id="IPR045861">
    <property type="entry name" value="CorA_cytoplasmic_dom"/>
</dbReference>
<organism evidence="1 2">
    <name type="scientific">Rotaria magnacalcarata</name>
    <dbReference type="NCBI Taxonomy" id="392030"/>
    <lineage>
        <taxon>Eukaryota</taxon>
        <taxon>Metazoa</taxon>
        <taxon>Spiralia</taxon>
        <taxon>Gnathifera</taxon>
        <taxon>Rotifera</taxon>
        <taxon>Eurotatoria</taxon>
        <taxon>Bdelloidea</taxon>
        <taxon>Philodinida</taxon>
        <taxon>Philodinidae</taxon>
        <taxon>Rotaria</taxon>
    </lineage>
</organism>
<dbReference type="GO" id="GO:0016020">
    <property type="term" value="C:membrane"/>
    <property type="evidence" value="ECO:0007669"/>
    <property type="project" value="InterPro"/>
</dbReference>
<sequence>IDVDGVHQRDIIAQIGNRYDIHALVQTDITTTEQRTKLDVLDDALFLVCKLIFRDIGRTGHTVIEQISFYFKENLLITFQE</sequence>
<evidence type="ECO:0000313" key="2">
    <source>
        <dbReference type="Proteomes" id="UP000676336"/>
    </source>
</evidence>
<comment type="caution">
    <text evidence="1">The sequence shown here is derived from an EMBL/GenBank/DDBJ whole genome shotgun (WGS) entry which is preliminary data.</text>
</comment>
<dbReference type="InterPro" id="IPR002523">
    <property type="entry name" value="MgTranspt_CorA/ZnTranspt_ZntB"/>
</dbReference>
<dbReference type="Gene3D" id="3.30.460.20">
    <property type="entry name" value="CorA soluble domain-like"/>
    <property type="match status" value="1"/>
</dbReference>
<feature type="non-terminal residue" evidence="1">
    <location>
        <position position="81"/>
    </location>
</feature>
<feature type="non-terminal residue" evidence="1">
    <location>
        <position position="1"/>
    </location>
</feature>
<dbReference type="AlphaFoldDB" id="A0A8S3JGW6"/>